<dbReference type="GO" id="GO:0003735">
    <property type="term" value="F:structural constituent of ribosome"/>
    <property type="evidence" value="ECO:0007669"/>
    <property type="project" value="InterPro"/>
</dbReference>
<organism evidence="8 9">
    <name type="scientific">Tumidithrix elongata BACA0141</name>
    <dbReference type="NCBI Taxonomy" id="2716417"/>
    <lineage>
        <taxon>Bacteria</taxon>
        <taxon>Bacillati</taxon>
        <taxon>Cyanobacteriota</taxon>
        <taxon>Cyanophyceae</taxon>
        <taxon>Pseudanabaenales</taxon>
        <taxon>Pseudanabaenaceae</taxon>
        <taxon>Tumidithrix</taxon>
        <taxon>Tumidithrix elongata</taxon>
    </lineage>
</organism>
<dbReference type="NCBIfam" id="TIGR00061">
    <property type="entry name" value="L21"/>
    <property type="match status" value="1"/>
</dbReference>
<comment type="similarity">
    <text evidence="1 6 7">Belongs to the bacterial ribosomal protein bL21 family.</text>
</comment>
<dbReference type="Pfam" id="PF00829">
    <property type="entry name" value="Ribosomal_L21p"/>
    <property type="match status" value="1"/>
</dbReference>
<comment type="function">
    <text evidence="6 7">This protein binds to 23S rRNA in the presence of protein L20.</text>
</comment>
<dbReference type="PANTHER" id="PTHR21349:SF0">
    <property type="entry name" value="LARGE RIBOSOMAL SUBUNIT PROTEIN BL21M"/>
    <property type="match status" value="1"/>
</dbReference>
<evidence type="ECO:0000256" key="3">
    <source>
        <dbReference type="ARBA" id="ARBA00022884"/>
    </source>
</evidence>
<sequence>MSYAIIQTGGKQYRVETGRFYDVEFLHAEPDTKLTITDVYLVNLDGNISIGQPLVEGAAVEVTVRQHLKAKKVIVYKMKPKKKTRSKNGHRQTLTRIMVDAISLNGVVLNANNIKVDEPVAV</sequence>
<proteinExistence type="inferred from homology"/>
<dbReference type="GO" id="GO:0006412">
    <property type="term" value="P:translation"/>
    <property type="evidence" value="ECO:0007669"/>
    <property type="project" value="UniProtKB-UniRule"/>
</dbReference>
<dbReference type="InterPro" id="IPR036164">
    <property type="entry name" value="bL21-like_sf"/>
</dbReference>
<name>A0AAW9PYW0_9CYAN</name>
<evidence type="ECO:0000256" key="1">
    <source>
        <dbReference type="ARBA" id="ARBA00008563"/>
    </source>
</evidence>
<dbReference type="SUPFAM" id="SSF141091">
    <property type="entry name" value="L21p-like"/>
    <property type="match status" value="1"/>
</dbReference>
<dbReference type="AlphaFoldDB" id="A0AAW9PYW0"/>
<dbReference type="Proteomes" id="UP001333818">
    <property type="component" value="Unassembled WGS sequence"/>
</dbReference>
<keyword evidence="5 6" id="KW-0687">Ribonucleoprotein</keyword>
<protein>
    <recommendedName>
        <fullName evidence="6">Large ribosomal subunit protein bL21</fullName>
    </recommendedName>
</protein>
<evidence type="ECO:0000256" key="2">
    <source>
        <dbReference type="ARBA" id="ARBA00022730"/>
    </source>
</evidence>
<dbReference type="PANTHER" id="PTHR21349">
    <property type="entry name" value="50S RIBOSOMAL PROTEIN L21"/>
    <property type="match status" value="1"/>
</dbReference>
<reference evidence="8" key="1">
    <citation type="submission" date="2024-01" db="EMBL/GenBank/DDBJ databases">
        <title>Bank of Algae and Cyanobacteria of the Azores (BACA) strain genomes.</title>
        <authorList>
            <person name="Luz R."/>
            <person name="Cordeiro R."/>
            <person name="Fonseca A."/>
            <person name="Goncalves V."/>
        </authorList>
    </citation>
    <scope>NUCLEOTIDE SEQUENCE</scope>
    <source>
        <strain evidence="8">BACA0141</strain>
    </source>
</reference>
<dbReference type="GO" id="GO:0005840">
    <property type="term" value="C:ribosome"/>
    <property type="evidence" value="ECO:0007669"/>
    <property type="project" value="UniProtKB-KW"/>
</dbReference>
<dbReference type="GO" id="GO:1990904">
    <property type="term" value="C:ribonucleoprotein complex"/>
    <property type="evidence" value="ECO:0007669"/>
    <property type="project" value="UniProtKB-KW"/>
</dbReference>
<keyword evidence="3 6" id="KW-0694">RNA-binding</keyword>
<keyword evidence="4 6" id="KW-0689">Ribosomal protein</keyword>
<dbReference type="InterPro" id="IPR001787">
    <property type="entry name" value="Ribosomal_bL21"/>
</dbReference>
<keyword evidence="2 6" id="KW-0699">rRNA-binding</keyword>
<accession>A0AAW9PYW0</accession>
<evidence type="ECO:0000256" key="5">
    <source>
        <dbReference type="ARBA" id="ARBA00023274"/>
    </source>
</evidence>
<comment type="subunit">
    <text evidence="6">Part of the 50S ribosomal subunit. Contacts protein L20.</text>
</comment>
<dbReference type="EMBL" id="JAZBJZ010000007">
    <property type="protein sequence ID" value="MEE3715771.1"/>
    <property type="molecule type" value="Genomic_DNA"/>
</dbReference>
<dbReference type="GO" id="GO:0005737">
    <property type="term" value="C:cytoplasm"/>
    <property type="evidence" value="ECO:0007669"/>
    <property type="project" value="UniProtKB-ARBA"/>
</dbReference>
<comment type="caution">
    <text evidence="8">The sequence shown here is derived from an EMBL/GenBank/DDBJ whole genome shotgun (WGS) entry which is preliminary data.</text>
</comment>
<evidence type="ECO:0000256" key="7">
    <source>
        <dbReference type="RuleBase" id="RU000562"/>
    </source>
</evidence>
<dbReference type="InterPro" id="IPR018258">
    <property type="entry name" value="Ribosomal_bL21_CS"/>
</dbReference>
<evidence type="ECO:0000256" key="6">
    <source>
        <dbReference type="HAMAP-Rule" id="MF_01363"/>
    </source>
</evidence>
<dbReference type="PROSITE" id="PS01169">
    <property type="entry name" value="RIBOSOMAL_L21"/>
    <property type="match status" value="1"/>
</dbReference>
<dbReference type="InterPro" id="IPR028909">
    <property type="entry name" value="bL21-like"/>
</dbReference>
<evidence type="ECO:0000313" key="9">
    <source>
        <dbReference type="Proteomes" id="UP001333818"/>
    </source>
</evidence>
<evidence type="ECO:0000313" key="8">
    <source>
        <dbReference type="EMBL" id="MEE3715771.1"/>
    </source>
</evidence>
<keyword evidence="9" id="KW-1185">Reference proteome</keyword>
<evidence type="ECO:0000256" key="4">
    <source>
        <dbReference type="ARBA" id="ARBA00022980"/>
    </source>
</evidence>
<dbReference type="HAMAP" id="MF_01363">
    <property type="entry name" value="Ribosomal_bL21"/>
    <property type="match status" value="1"/>
</dbReference>
<dbReference type="RefSeq" id="WP_330482194.1">
    <property type="nucleotide sequence ID" value="NZ_JAZBJZ010000007.1"/>
</dbReference>
<dbReference type="GO" id="GO:0019843">
    <property type="term" value="F:rRNA binding"/>
    <property type="evidence" value="ECO:0007669"/>
    <property type="project" value="UniProtKB-UniRule"/>
</dbReference>
<gene>
    <name evidence="6 8" type="primary">rplU</name>
    <name evidence="6" type="synonym">rpl21</name>
    <name evidence="8" type="ORF">V2H45_03305</name>
</gene>